<proteinExistence type="predicted"/>
<name>A0A3P3XZN0_PLABS</name>
<dbReference type="Proteomes" id="UP000290189">
    <property type="component" value="Unassembled WGS sequence"/>
</dbReference>
<sequence length="575" mass="63609">MNDGWEEDGHEEDEEEAVWIPQRQMQTAVQCPSWVGEISSPPPPPPRRATGSVIATSGREIELSIPSWPRPILLVTDFRVVPESDDLAIPLLQLQEADISRNAPCPNTSQVSTPRPETAPATSTDINSASLCGIIQRVIVRGCGNHASPILRCRCLSLLVQDQESSSLFEVEFGAELEAQVRRSQGDCLEFQRLQRRPPPELKHRDCTSFALLFDDTCHDIPVFEFVNGVSSAIPQSSASLPTCYRPPVIEALADILNATSRSSEVRRHSCAVDGSLSDFETGSCAITLRGDLREQSAALLRERGSPVICQDLCVQRLDNHVIEMTLDDLSSIVVSPDTDIPVMTRRPDRSTVPSLRFQPHVVLELTGRIKAVTHVASHYRYTKCQRTCRFNDDVLGVPCCPYCCVEGCFLVPSHELTITVANGIEDFDVQADIGLLDRHGMSIGLELAQMNSVAVYFQDKPQLDIYEASMALITRFAAGSGDCTKFSMRDWSQMLRSLFSVMRSSVFVVVRNEWPAGALKAGVEQRRLHQNLHMVAAIDGRIRQGRRPSSRRFFDGRSVEVQVGSLSPSSAVIL</sequence>
<reference evidence="2 3" key="1">
    <citation type="submission" date="2018-03" db="EMBL/GenBank/DDBJ databases">
        <authorList>
            <person name="Fogelqvist J."/>
        </authorList>
    </citation>
    <scope>NUCLEOTIDE SEQUENCE [LARGE SCALE GENOMIC DNA]</scope>
</reference>
<feature type="compositionally biased region" description="Polar residues" evidence="1">
    <location>
        <begin position="105"/>
        <end position="123"/>
    </location>
</feature>
<evidence type="ECO:0000256" key="1">
    <source>
        <dbReference type="SAM" id="MobiDB-lite"/>
    </source>
</evidence>
<accession>A0A3P3XZN0</accession>
<gene>
    <name evidence="2" type="ORF">PLBR_LOCUS616</name>
</gene>
<protein>
    <recommendedName>
        <fullName evidence="4">CST complex subunit CTC1</fullName>
    </recommendedName>
</protein>
<evidence type="ECO:0000313" key="3">
    <source>
        <dbReference type="Proteomes" id="UP000290189"/>
    </source>
</evidence>
<feature type="region of interest" description="Disordered" evidence="1">
    <location>
        <begin position="102"/>
        <end position="123"/>
    </location>
</feature>
<evidence type="ECO:0000313" key="2">
    <source>
        <dbReference type="EMBL" id="SPQ93401.1"/>
    </source>
</evidence>
<dbReference type="AlphaFoldDB" id="A0A3P3XZN0"/>
<geneLocation type="mitochondrion" evidence="2"/>
<keyword evidence="2" id="KW-0496">Mitochondrion</keyword>
<dbReference type="EMBL" id="OVEO01000001">
    <property type="protein sequence ID" value="SPQ93401.1"/>
    <property type="molecule type" value="Genomic_DNA"/>
</dbReference>
<evidence type="ECO:0008006" key="4">
    <source>
        <dbReference type="Google" id="ProtNLM"/>
    </source>
</evidence>
<organism evidence="2 3">
    <name type="scientific">Plasmodiophora brassicae</name>
    <name type="common">Clubroot disease agent</name>
    <dbReference type="NCBI Taxonomy" id="37360"/>
    <lineage>
        <taxon>Eukaryota</taxon>
        <taxon>Sar</taxon>
        <taxon>Rhizaria</taxon>
        <taxon>Endomyxa</taxon>
        <taxon>Phytomyxea</taxon>
        <taxon>Plasmodiophorida</taxon>
        <taxon>Plasmodiophoridae</taxon>
        <taxon>Plasmodiophora</taxon>
    </lineage>
</organism>